<gene>
    <name evidence="2" type="ORF">BN1224_DC9_BS_01140</name>
</gene>
<reference evidence="2" key="1">
    <citation type="submission" date="2015-05" db="EMBL/GenBank/DDBJ databases">
        <authorList>
            <person name="Rattei Thomas"/>
        </authorList>
    </citation>
    <scope>NUCLEOTIDE SEQUENCE</scope>
    <source>
        <strain evidence="2">DC9</strain>
    </source>
</reference>
<feature type="transmembrane region" description="Helical" evidence="1">
    <location>
        <begin position="40"/>
        <end position="63"/>
    </location>
</feature>
<organism evidence="2">
    <name type="scientific">Chlamydia pneumoniae</name>
    <name type="common">Chlamydophila pneumoniae</name>
    <dbReference type="NCBI Taxonomy" id="83558"/>
    <lineage>
        <taxon>Bacteria</taxon>
        <taxon>Pseudomonadati</taxon>
        <taxon>Chlamydiota</taxon>
        <taxon>Chlamydiia</taxon>
        <taxon>Chlamydiales</taxon>
        <taxon>Chlamydiaceae</taxon>
        <taxon>Chlamydia/Chlamydophila group</taxon>
        <taxon>Chlamydia</taxon>
    </lineage>
</organism>
<keyword evidence="1" id="KW-0812">Transmembrane</keyword>
<keyword evidence="1" id="KW-1133">Transmembrane helix</keyword>
<accession>A0A0F7WSX7</accession>
<name>A0A0F7WSX7_CHLPN</name>
<evidence type="ECO:0000313" key="2">
    <source>
        <dbReference type="EMBL" id="CRI42631.1"/>
    </source>
</evidence>
<dbReference type="EMBL" id="LN847049">
    <property type="protein sequence ID" value="CRI42631.1"/>
    <property type="molecule type" value="Genomic_DNA"/>
</dbReference>
<proteinExistence type="predicted"/>
<protein>
    <submittedName>
        <fullName evidence="2">Uncharacterized protein</fullName>
    </submittedName>
</protein>
<sequence length="280" mass="31428">MSSLLSCGRIEPTRVTCSLKTYLEDTSQNQLSTRLVRASVIFLCALLIILVCVALSSLIPSIMALATSFTVMGLILFVMSLLGDVAIISYLTYSIVTSYRQNKRAFEIHKPARSVYYEGVRHWDLGRSSLGTGEIPIVRTLFSPFQNYGLNHALAAKIFLFMEYFSPEPPNEPLLVDWACLIRDFRPHVSSLCFVIEKQGSSLRTKEGNTICEAFRSDYDAHFAMVDCYRLIHSKLIIEKMGLKNIDIIPSVMVRGDYPSRPGEGYREGLLRMYGGKGAL</sequence>
<keyword evidence="1" id="KW-0472">Membrane</keyword>
<feature type="transmembrane region" description="Helical" evidence="1">
    <location>
        <begin position="69"/>
        <end position="93"/>
    </location>
</feature>
<dbReference type="AlphaFoldDB" id="A0A0F7WSX7"/>
<evidence type="ECO:0000256" key="1">
    <source>
        <dbReference type="SAM" id="Phobius"/>
    </source>
</evidence>